<evidence type="ECO:0000313" key="3">
    <source>
        <dbReference type="Proteomes" id="UP000253235"/>
    </source>
</evidence>
<keyword evidence="1" id="KW-0812">Transmembrane</keyword>
<gene>
    <name evidence="2" type="ORF">DR871_006440</name>
</gene>
<dbReference type="AlphaFoldDB" id="A0A482U1Q6"/>
<keyword evidence="3" id="KW-1185">Reference proteome</keyword>
<keyword evidence="1" id="KW-1133">Transmembrane helix</keyword>
<protein>
    <submittedName>
        <fullName evidence="2">Uncharacterized protein</fullName>
    </submittedName>
</protein>
<dbReference type="EMBL" id="QNVY02000001">
    <property type="protein sequence ID" value="RYJ53686.1"/>
    <property type="molecule type" value="Genomic_DNA"/>
</dbReference>
<proteinExistence type="predicted"/>
<feature type="transmembrane region" description="Helical" evidence="1">
    <location>
        <begin position="65"/>
        <end position="84"/>
    </location>
</feature>
<sequence>MNAISNQNRLFQYDRTLSTSLFYLLKLSKFNLCSCFISSSTRITPSKQSASTVFEQKNYSRSIKWFYAIPYIVTNIPFLISPIYRVTGFCVGVSSSTLD</sequence>
<comment type="caution">
    <text evidence="2">The sequence shown here is derived from an EMBL/GenBank/DDBJ whole genome shotgun (WGS) entry which is preliminary data.</text>
</comment>
<reference evidence="2 3" key="1">
    <citation type="submission" date="2019-01" db="EMBL/GenBank/DDBJ databases">
        <title>Flavobacterium sp. nov. isolated from arctic soil.</title>
        <authorList>
            <person name="Kim D.-U."/>
        </authorList>
    </citation>
    <scope>NUCLEOTIDE SEQUENCE [LARGE SCALE GENOMIC DNA]</scope>
    <source>
        <strain evidence="2 3">Kopri-42</strain>
    </source>
</reference>
<organism evidence="2 3">
    <name type="scientific">Flavobacterium petrolei</name>
    <dbReference type="NCBI Taxonomy" id="2259594"/>
    <lineage>
        <taxon>Bacteria</taxon>
        <taxon>Pseudomonadati</taxon>
        <taxon>Bacteroidota</taxon>
        <taxon>Flavobacteriia</taxon>
        <taxon>Flavobacteriales</taxon>
        <taxon>Flavobacteriaceae</taxon>
        <taxon>Flavobacterium</taxon>
    </lineage>
</organism>
<dbReference type="Proteomes" id="UP000253235">
    <property type="component" value="Unassembled WGS sequence"/>
</dbReference>
<accession>A0A482U1Q6</accession>
<name>A0A482U1Q6_9FLAO</name>
<keyword evidence="1" id="KW-0472">Membrane</keyword>
<evidence type="ECO:0000313" key="2">
    <source>
        <dbReference type="EMBL" id="RYJ53686.1"/>
    </source>
</evidence>
<evidence type="ECO:0000256" key="1">
    <source>
        <dbReference type="SAM" id="Phobius"/>
    </source>
</evidence>